<reference evidence="4 5" key="1">
    <citation type="journal article" date="2019" name="J Genomics">
        <title>The Draft Genome of a Hydrogen-producing Cyanobacterium, Arthrospira platensis NIES-46.</title>
        <authorList>
            <person name="Suzuki S."/>
            <person name="Yamaguchi H."/>
            <person name="Kawachi M."/>
        </authorList>
    </citation>
    <scope>NUCLEOTIDE SEQUENCE [LARGE SCALE GENOMIC DNA]</scope>
    <source>
        <strain evidence="4 5">NIES-46</strain>
    </source>
</reference>
<dbReference type="GeneID" id="301681673"/>
<dbReference type="SMART" id="SM00567">
    <property type="entry name" value="EZ_HEAT"/>
    <property type="match status" value="6"/>
</dbReference>
<evidence type="ECO:0000256" key="3">
    <source>
        <dbReference type="SAM" id="MobiDB-lite"/>
    </source>
</evidence>
<dbReference type="InterPro" id="IPR004155">
    <property type="entry name" value="PBS_lyase_HEAT"/>
</dbReference>
<dbReference type="EMBL" id="BIMW01000034">
    <property type="protein sequence ID" value="GCE92699.1"/>
    <property type="molecule type" value="Genomic_DNA"/>
</dbReference>
<dbReference type="InterPro" id="IPR011989">
    <property type="entry name" value="ARM-like"/>
</dbReference>
<proteinExistence type="predicted"/>
<keyword evidence="5" id="KW-1185">Reference proteome</keyword>
<name>A0A5M3T5C4_LIMPL</name>
<evidence type="ECO:0000256" key="1">
    <source>
        <dbReference type="ARBA" id="ARBA00022549"/>
    </source>
</evidence>
<dbReference type="Pfam" id="PF03130">
    <property type="entry name" value="HEAT_PBS"/>
    <property type="match status" value="1"/>
</dbReference>
<protein>
    <submittedName>
        <fullName evidence="4">Phycocyanin alpha subunit phycocyanobilin lyase, CpcE subunit</fullName>
    </submittedName>
</protein>
<evidence type="ECO:0000313" key="4">
    <source>
        <dbReference type="EMBL" id="GCE92699.1"/>
    </source>
</evidence>
<evidence type="ECO:0000313" key="5">
    <source>
        <dbReference type="Proteomes" id="UP000326169"/>
    </source>
</evidence>
<dbReference type="Proteomes" id="UP000326169">
    <property type="component" value="Unassembled WGS sequence"/>
</dbReference>
<keyword evidence="1" id="KW-0042">Antenna complex</keyword>
<organism evidence="4 5">
    <name type="scientific">Limnospira platensis NIES-46</name>
    <dbReference type="NCBI Taxonomy" id="1236695"/>
    <lineage>
        <taxon>Bacteria</taxon>
        <taxon>Bacillati</taxon>
        <taxon>Cyanobacteriota</taxon>
        <taxon>Cyanophyceae</taxon>
        <taxon>Oscillatoriophycideae</taxon>
        <taxon>Oscillatoriales</taxon>
        <taxon>Sirenicapillariaceae</taxon>
        <taxon>Limnospira</taxon>
    </lineage>
</organism>
<evidence type="ECO:0000256" key="2">
    <source>
        <dbReference type="ARBA" id="ARBA00022738"/>
    </source>
</evidence>
<keyword evidence="2" id="KW-0605">Phycobilisome</keyword>
<dbReference type="InterPro" id="IPR016024">
    <property type="entry name" value="ARM-type_fold"/>
</dbReference>
<comment type="caution">
    <text evidence="4">The sequence shown here is derived from an EMBL/GenBank/DDBJ whole genome shotgun (WGS) entry which is preliminary data.</text>
</comment>
<gene>
    <name evidence="4" type="primary">cpcE</name>
    <name evidence="4" type="ORF">NIES46_07400</name>
</gene>
<accession>A0A5M3T5C4</accession>
<dbReference type="Pfam" id="PF13646">
    <property type="entry name" value="HEAT_2"/>
    <property type="match status" value="1"/>
</dbReference>
<dbReference type="GO" id="GO:0016829">
    <property type="term" value="F:lyase activity"/>
    <property type="evidence" value="ECO:0007669"/>
    <property type="project" value="UniProtKB-KW"/>
</dbReference>
<dbReference type="Gene3D" id="1.25.10.10">
    <property type="entry name" value="Leucine-rich Repeat Variant"/>
    <property type="match status" value="3"/>
</dbReference>
<dbReference type="PANTHER" id="PTHR12697:SF40">
    <property type="entry name" value="PHYCOCYANOBILIN LYASE SUBUNIT ALPHA"/>
    <property type="match status" value="1"/>
</dbReference>
<dbReference type="SUPFAM" id="SSF48371">
    <property type="entry name" value="ARM repeat"/>
    <property type="match status" value="1"/>
</dbReference>
<feature type="region of interest" description="Disordered" evidence="3">
    <location>
        <begin position="1"/>
        <end position="28"/>
    </location>
</feature>
<dbReference type="PANTHER" id="PTHR12697">
    <property type="entry name" value="PBS LYASE HEAT-LIKE PROTEIN"/>
    <property type="match status" value="1"/>
</dbReference>
<keyword evidence="4" id="KW-0456">Lyase</keyword>
<sequence length="291" mass="31166">MQDSESKTPGASPLVGADNAPLTGGEAEGGDAWTVEQAIAALNHQEPNRRYYAAWWLGRFRVDEPIAVDALIRALDDESDRTADGGYPLRRNAARALGKLGARRAVTPLVKCLDCPDFYVREAAAQALEGLGDSSCASALRGLLVGGVEDTEPIAGKPHLKQPYDAVIEAIGTLGATEALADIEPFINHPIARIQYAALRAMYQLTGDRVYGDRLIVALGGEDLQLRRSALMDLGAIGYLEAAEPIANTLAENSLKLIALQGILEHHLSQIGDKCLSEEAVKIMKLMDSLL</sequence>
<dbReference type="RefSeq" id="WP_014274984.1">
    <property type="nucleotide sequence ID" value="NZ_BIMW01000034.1"/>
</dbReference>